<reference evidence="2 3" key="2">
    <citation type="submission" date="2023-12" db="EMBL/GenBank/DDBJ databases">
        <title>Description of an unclassified Opitutus bacterium of Verrucomicrobiota.</title>
        <authorList>
            <person name="Zhang D.-F."/>
        </authorList>
    </citation>
    <scope>NUCLEOTIDE SEQUENCE [LARGE SCALE GENOMIC DNA]</scope>
    <source>
        <strain evidence="2 3">WL0086</strain>
    </source>
</reference>
<proteinExistence type="predicted"/>
<dbReference type="Gene3D" id="2.115.10.20">
    <property type="entry name" value="Glycosyl hydrolase domain, family 43"/>
    <property type="match status" value="1"/>
</dbReference>
<reference evidence="2 3" key="1">
    <citation type="submission" date="2021-08" db="EMBL/GenBank/DDBJ databases">
        <authorList>
            <person name="Zhang D."/>
            <person name="Zhang A."/>
            <person name="Wang L."/>
        </authorList>
    </citation>
    <scope>NUCLEOTIDE SEQUENCE [LARGE SCALE GENOMIC DNA]</scope>
    <source>
        <strain evidence="2 3">WL0086</strain>
    </source>
</reference>
<feature type="signal peptide" evidence="1">
    <location>
        <begin position="1"/>
        <end position="21"/>
    </location>
</feature>
<sequence>MRLLLTSCLLALLTLPTLLPAAAPVAAPQPLYRDPVFDGAADPVVVWNPSTETWWMFYTNRRANVPELSGVAWVHGTRVSIAESADRGITWQRVGDAQIDLPVEIGGEEPTHWAPDVLTGPDGTHHMYLTVVPGVFEDWRHPRRIVHLTSDDLLHWDYQSALELTSDRVIDAGVARLPNGTWRMWYNNERDGKSIYYADSPDLYHWTDQGKASGVGERPGEGPYIFRWRDSWWMLVDLWRGLGVYRSDDLLHWEAQDSNLLNVPGKGLDDGVNGGHPGVVVSGDRAYLFYFTHPGRAGTITPDDGNELDRRRSSIQVTELELTDDGWLTCDRDAPTFIDLIPPQPLASTTPNRTLVSPAAFAGSSVNTPPGFNQSLVSNDTHQFVGFYRADGELVIARRALGTTEWTLHPTAFHAAVANAHNSIALGLDGAGALHLAWGHHNIPLQYSHTAPGGALTAAITFPAPASMIGANEASVTYPQFLTLPNGDLLFTHRDGGSGRGSFVLNRWSPASGEWTRLHDNLLDGENQRSAYPSFFTDRHGALHLAWTWRETPDVATNHDLAYARSVDGGLTWTDADGRALALPFNVATPATIQRIPPGSNLMNPPLVAADDAGNPLVANYWSPLPDSAPQYFLLRHAQGQWTRHQLTQNTQSFTLAGQGTKRPLFSRAALVADASRVSVAFRHDALGRAPIVIATTDITATPPAWQTSLLSTQDLGAWEPTADAIAASQHGTLSILAQALHQRDGNDEHAIASAPSPLAVLDLAL</sequence>
<dbReference type="EMBL" id="CP139781">
    <property type="protein sequence ID" value="WRQ87662.1"/>
    <property type="molecule type" value="Genomic_DNA"/>
</dbReference>
<dbReference type="CDD" id="cd08984">
    <property type="entry name" value="GH43-like"/>
    <property type="match status" value="1"/>
</dbReference>
<feature type="chain" id="PRO_5045702515" evidence="1">
    <location>
        <begin position="22"/>
        <end position="766"/>
    </location>
</feature>
<keyword evidence="3" id="KW-1185">Reference proteome</keyword>
<dbReference type="SUPFAM" id="SSF50939">
    <property type="entry name" value="Sialidases"/>
    <property type="match status" value="1"/>
</dbReference>
<dbReference type="Pfam" id="PF15892">
    <property type="entry name" value="BNR_4"/>
    <property type="match status" value="1"/>
</dbReference>
<protein>
    <submittedName>
        <fullName evidence="2">BNR-4 repeat-containing protein</fullName>
    </submittedName>
</protein>
<keyword evidence="1" id="KW-0732">Signal</keyword>
<dbReference type="InterPro" id="IPR023296">
    <property type="entry name" value="Glyco_hydro_beta-prop_sf"/>
</dbReference>
<evidence type="ECO:0000313" key="2">
    <source>
        <dbReference type="EMBL" id="WRQ87662.1"/>
    </source>
</evidence>
<evidence type="ECO:0000256" key="1">
    <source>
        <dbReference type="SAM" id="SignalP"/>
    </source>
</evidence>
<accession>A0ABZ1C8A2</accession>
<dbReference type="SUPFAM" id="SSF75005">
    <property type="entry name" value="Arabinanase/levansucrase/invertase"/>
    <property type="match status" value="1"/>
</dbReference>
<name>A0ABZ1C8A2_9BACT</name>
<dbReference type="InterPro" id="IPR036278">
    <property type="entry name" value="Sialidase_sf"/>
</dbReference>
<dbReference type="Proteomes" id="UP000738431">
    <property type="component" value="Chromosome"/>
</dbReference>
<evidence type="ECO:0000313" key="3">
    <source>
        <dbReference type="Proteomes" id="UP000738431"/>
    </source>
</evidence>
<organism evidence="2 3">
    <name type="scientific">Actomonas aquatica</name>
    <dbReference type="NCBI Taxonomy" id="2866162"/>
    <lineage>
        <taxon>Bacteria</taxon>
        <taxon>Pseudomonadati</taxon>
        <taxon>Verrucomicrobiota</taxon>
        <taxon>Opitutia</taxon>
        <taxon>Opitutales</taxon>
        <taxon>Opitutaceae</taxon>
        <taxon>Actomonas</taxon>
    </lineage>
</organism>
<dbReference type="RefSeq" id="WP_221030180.1">
    <property type="nucleotide sequence ID" value="NZ_CP139781.1"/>
</dbReference>
<gene>
    <name evidence="2" type="ORF">K1X11_022845</name>
</gene>